<dbReference type="AlphaFoldDB" id="A0AAE8VU26"/>
<protein>
    <recommendedName>
        <fullName evidence="4">Secreted protein</fullName>
    </recommendedName>
</protein>
<feature type="chain" id="PRO_5042218152" description="Secreted protein" evidence="1">
    <location>
        <begin position="28"/>
        <end position="82"/>
    </location>
</feature>
<feature type="signal peptide" evidence="1">
    <location>
        <begin position="1"/>
        <end position="27"/>
    </location>
</feature>
<evidence type="ECO:0000313" key="2">
    <source>
        <dbReference type="EMBL" id="TQE17680.1"/>
    </source>
</evidence>
<keyword evidence="1" id="KW-0732">Signal</keyword>
<evidence type="ECO:0000313" key="3">
    <source>
        <dbReference type="Proteomes" id="UP000318720"/>
    </source>
</evidence>
<name>A0AAE8VU26_9ACTN</name>
<sequence>MRRFKKAMLVTAVVGGIGVTGAGTAQAGDSDGQPDVTVQNAQIVECEQQFSSSLITIAPSVSLFGDSITNIGNFCTVTAQRG</sequence>
<reference evidence="2 3" key="1">
    <citation type="submission" date="2019-03" db="EMBL/GenBank/DDBJ databases">
        <title>Comparative genomic analyses of the sweetpotato soil rot pathogen, Streptomyces ipomoeae.</title>
        <authorList>
            <person name="Ruschel Soares N."/>
            <person name="Badger J.H."/>
            <person name="Huguet-Tapia J.C."/>
            <person name="Clark C.A."/>
            <person name="Pettis G.S."/>
        </authorList>
    </citation>
    <scope>NUCLEOTIDE SEQUENCE [LARGE SCALE GENOMIC DNA]</scope>
    <source>
        <strain evidence="2 3">88-35</strain>
    </source>
</reference>
<accession>A0AAE8VU26</accession>
<gene>
    <name evidence="2" type="ORF">Sipo8835_41755</name>
</gene>
<evidence type="ECO:0008006" key="4">
    <source>
        <dbReference type="Google" id="ProtNLM"/>
    </source>
</evidence>
<dbReference type="Proteomes" id="UP000318720">
    <property type="component" value="Unassembled WGS sequence"/>
</dbReference>
<dbReference type="EMBL" id="SPAZ01000336">
    <property type="protein sequence ID" value="TQE17680.1"/>
    <property type="molecule type" value="Genomic_DNA"/>
</dbReference>
<evidence type="ECO:0000256" key="1">
    <source>
        <dbReference type="SAM" id="SignalP"/>
    </source>
</evidence>
<dbReference type="RefSeq" id="WP_009292965.1">
    <property type="nucleotide sequence ID" value="NZ_JARAVA010000031.1"/>
</dbReference>
<proteinExistence type="predicted"/>
<organism evidence="2 3">
    <name type="scientific">Streptomyces ipomoeae</name>
    <dbReference type="NCBI Taxonomy" id="103232"/>
    <lineage>
        <taxon>Bacteria</taxon>
        <taxon>Bacillati</taxon>
        <taxon>Actinomycetota</taxon>
        <taxon>Actinomycetes</taxon>
        <taxon>Kitasatosporales</taxon>
        <taxon>Streptomycetaceae</taxon>
        <taxon>Streptomyces</taxon>
    </lineage>
</organism>
<comment type="caution">
    <text evidence="2">The sequence shown here is derived from an EMBL/GenBank/DDBJ whole genome shotgun (WGS) entry which is preliminary data.</text>
</comment>